<protein>
    <submittedName>
        <fullName evidence="1">Uncharacterized protein</fullName>
    </submittedName>
</protein>
<sequence length="229" mass="25395">MKNVPIDELVFIENKLGIPVHSTITLRETADSLCWNSLLSTQEKRLQFRAKQMEVKGHQVNVAGCGGAHYIFNPDGYYNVFEIINESVSLFASKLKLPVAYRPKDCKGQEIAVLKVNSTDWNNIPNSVAQSMLEEMEQKLAVAPVSIVVFNDFLTAPSIIRSFAVTLFGNTNIGVFLTTDTKLSLGEDDQISQFISNDSQLLQSARTSILEPSKESIKRVISEHSGSEV</sequence>
<dbReference type="RefSeq" id="WP_102257431.1">
    <property type="nucleotide sequence ID" value="NZ_MDBP01000014.1"/>
</dbReference>
<reference evidence="1" key="2">
    <citation type="submission" date="2016-07" db="EMBL/GenBank/DDBJ databases">
        <authorList>
            <person name="Wan K."/>
            <person name="Booth B."/>
            <person name="Spirohn K."/>
            <person name="Hao T."/>
            <person name="Hu Y."/>
            <person name="Calderwood M."/>
            <person name="Hill D."/>
            <person name="Mohr S."/>
            <person name="Vidal M."/>
            <person name="Celniker S."/>
            <person name="Perrimon N."/>
        </authorList>
    </citation>
    <scope>NUCLEOTIDE SEQUENCE</scope>
    <source>
        <strain evidence="1">10N.222.48.A2</strain>
    </source>
</reference>
<dbReference type="Proteomes" id="UP000308018">
    <property type="component" value="Unassembled WGS sequence"/>
</dbReference>
<dbReference type="Proteomes" id="UP000235579">
    <property type="component" value="Unassembled WGS sequence"/>
</dbReference>
<gene>
    <name evidence="1" type="ORF">BCS92_05095</name>
    <name evidence="2" type="ORF">FC057_20095</name>
</gene>
<evidence type="ECO:0000313" key="1">
    <source>
        <dbReference type="EMBL" id="PMP17784.1"/>
    </source>
</evidence>
<dbReference type="AlphaFoldDB" id="A0A2N7NNE5"/>
<reference evidence="2 4" key="4">
    <citation type="submission" date="2019-04" db="EMBL/GenBank/DDBJ databases">
        <title>A reverse ecology approach based on a biological definition of microbial populations.</title>
        <authorList>
            <person name="Arevalo P."/>
            <person name="Vaninsberghe D."/>
            <person name="Elsherbini J."/>
            <person name="Gore J."/>
            <person name="Polz M."/>
        </authorList>
    </citation>
    <scope>NUCLEOTIDE SEQUENCE [LARGE SCALE GENOMIC DNA]</scope>
    <source>
        <strain evidence="2 4">10N.222.45.A8</strain>
    </source>
</reference>
<organism evidence="1 3">
    <name type="scientific">Vibrio tasmaniensis</name>
    <dbReference type="NCBI Taxonomy" id="212663"/>
    <lineage>
        <taxon>Bacteria</taxon>
        <taxon>Pseudomonadati</taxon>
        <taxon>Pseudomonadota</taxon>
        <taxon>Gammaproteobacteria</taxon>
        <taxon>Vibrionales</taxon>
        <taxon>Vibrionaceae</taxon>
        <taxon>Vibrio</taxon>
    </lineage>
</organism>
<reference evidence="1" key="3">
    <citation type="journal article" date="2018" name="Nature">
        <title>A major lineage of non-tailed dsDNA viruses as unrecognized killers of marine bacteria.</title>
        <authorList>
            <person name="Kauffman K.M."/>
            <person name="Hussain F.A."/>
            <person name="Yang J."/>
            <person name="Arevalo P."/>
            <person name="Brown J.M."/>
            <person name="Chang W.K."/>
            <person name="VanInsberghe D."/>
            <person name="Elsherbini J."/>
            <person name="Sharma R.S."/>
            <person name="Cutler M.B."/>
            <person name="Kelly L."/>
            <person name="Polz M.F."/>
        </authorList>
    </citation>
    <scope>NUCLEOTIDE SEQUENCE</scope>
    <source>
        <strain evidence="1">10N.222.48.A2</strain>
    </source>
</reference>
<dbReference type="EMBL" id="MDBP01000014">
    <property type="protein sequence ID" value="PMP17784.1"/>
    <property type="molecule type" value="Genomic_DNA"/>
</dbReference>
<evidence type="ECO:0000313" key="3">
    <source>
        <dbReference type="Proteomes" id="UP000235579"/>
    </source>
</evidence>
<proteinExistence type="predicted"/>
<comment type="caution">
    <text evidence="1">The sequence shown here is derived from an EMBL/GenBank/DDBJ whole genome shotgun (WGS) entry which is preliminary data.</text>
</comment>
<accession>A0A2N7NNE5</accession>
<evidence type="ECO:0000313" key="2">
    <source>
        <dbReference type="EMBL" id="TKG28989.1"/>
    </source>
</evidence>
<name>A0A2N7NNE5_9VIBR</name>
<reference evidence="3" key="1">
    <citation type="submission" date="2016-07" db="EMBL/GenBank/DDBJ databases">
        <title>Nontailed viruses are major unrecognized killers of bacteria in the ocean.</title>
        <authorList>
            <person name="Kauffman K."/>
            <person name="Hussain F."/>
            <person name="Yang J."/>
            <person name="Arevalo P."/>
            <person name="Brown J."/>
            <person name="Cutler M."/>
            <person name="Kelly L."/>
            <person name="Polz M.F."/>
        </authorList>
    </citation>
    <scope>NUCLEOTIDE SEQUENCE [LARGE SCALE GENOMIC DNA]</scope>
    <source>
        <strain evidence="3">10N.222.48.A2</strain>
    </source>
</reference>
<evidence type="ECO:0000313" key="4">
    <source>
        <dbReference type="Proteomes" id="UP000308018"/>
    </source>
</evidence>
<dbReference type="EMBL" id="SYVV01000037">
    <property type="protein sequence ID" value="TKG28989.1"/>
    <property type="molecule type" value="Genomic_DNA"/>
</dbReference>